<comment type="catalytic activity">
    <reaction evidence="9">
        <text>5,6-dihydrouracil + NAD(+) = uracil + NADH + H(+)</text>
        <dbReference type="Rhea" id="RHEA:20189"/>
        <dbReference type="ChEBI" id="CHEBI:15378"/>
        <dbReference type="ChEBI" id="CHEBI:15901"/>
        <dbReference type="ChEBI" id="CHEBI:17568"/>
        <dbReference type="ChEBI" id="CHEBI:57540"/>
        <dbReference type="ChEBI" id="CHEBI:57945"/>
        <dbReference type="EC" id="1.3.1.1"/>
    </reaction>
</comment>
<evidence type="ECO:0000256" key="8">
    <source>
        <dbReference type="ARBA" id="ARBA00047685"/>
    </source>
</evidence>
<evidence type="ECO:0000256" key="5">
    <source>
        <dbReference type="ARBA" id="ARBA00023014"/>
    </source>
</evidence>
<gene>
    <name evidence="14" type="primary">preA</name>
    <name evidence="14" type="ORF">D3273_11890</name>
</gene>
<dbReference type="Gene3D" id="3.30.70.20">
    <property type="match status" value="1"/>
</dbReference>
<evidence type="ECO:0000256" key="11">
    <source>
        <dbReference type="ARBA" id="ARBA00049714"/>
    </source>
</evidence>
<dbReference type="PROSITE" id="PS51379">
    <property type="entry name" value="4FE4S_FER_2"/>
    <property type="match status" value="2"/>
</dbReference>
<organism evidence="14 15">
    <name type="scientific">Lichenibacterium minor</name>
    <dbReference type="NCBI Taxonomy" id="2316528"/>
    <lineage>
        <taxon>Bacteria</taxon>
        <taxon>Pseudomonadati</taxon>
        <taxon>Pseudomonadota</taxon>
        <taxon>Alphaproteobacteria</taxon>
        <taxon>Hyphomicrobiales</taxon>
        <taxon>Lichenihabitantaceae</taxon>
        <taxon>Lichenibacterium</taxon>
    </lineage>
</organism>
<evidence type="ECO:0000256" key="9">
    <source>
        <dbReference type="ARBA" id="ARBA00048792"/>
    </source>
</evidence>
<dbReference type="EC" id="1.3.1.1" evidence="12"/>
<keyword evidence="5" id="KW-0411">Iron-sulfur</keyword>
<comment type="function">
    <text evidence="10">Involved in pyrimidine base degradation. Catalyzes physiologically the reduction of uracil to 5,6-dihydrouracil (DHU) by using NADH as a specific cosubstrate. It also catalyzes the reverse reaction and the reduction of thymine to 5,6-dihydrothymine (DHT).</text>
</comment>
<dbReference type="InterPro" id="IPR017900">
    <property type="entry name" value="4Fe4S_Fe_S_CS"/>
</dbReference>
<keyword evidence="3 14" id="KW-0560">Oxidoreductase</keyword>
<dbReference type="NCBIfam" id="NF006183">
    <property type="entry name" value="PRK08318.1"/>
    <property type="match status" value="1"/>
</dbReference>
<dbReference type="InterPro" id="IPR013785">
    <property type="entry name" value="Aldolase_TIM"/>
</dbReference>
<dbReference type="GO" id="GO:0051536">
    <property type="term" value="F:iron-sulfur cluster binding"/>
    <property type="evidence" value="ECO:0007669"/>
    <property type="project" value="UniProtKB-KW"/>
</dbReference>
<protein>
    <recommendedName>
        <fullName evidence="12">dihydrouracil dehydrogenase (NAD(+))</fullName>
        <ecNumber evidence="12">1.3.1.1</ecNumber>
    </recommendedName>
    <alternativeName>
        <fullName evidence="7">Dihydrothymine dehydrogenase</fullName>
    </alternativeName>
    <alternativeName>
        <fullName evidence="6">Dihydrouracil dehydrogenase</fullName>
    </alternativeName>
</protein>
<dbReference type="Pfam" id="PF01180">
    <property type="entry name" value="DHO_dh"/>
    <property type="match status" value="1"/>
</dbReference>
<dbReference type="PANTHER" id="PTHR43073:SF2">
    <property type="entry name" value="DIHYDROPYRIMIDINE DEHYDROGENASE [NADP(+)]"/>
    <property type="match status" value="1"/>
</dbReference>
<evidence type="ECO:0000256" key="4">
    <source>
        <dbReference type="ARBA" id="ARBA00023004"/>
    </source>
</evidence>
<dbReference type="SUPFAM" id="SSF51395">
    <property type="entry name" value="FMN-linked oxidoreductases"/>
    <property type="match status" value="1"/>
</dbReference>
<name>A0A4Q2U5W9_9HYPH</name>
<comment type="catalytic activity">
    <reaction evidence="8">
        <text>5,6-dihydrothymine + NAD(+) = thymine + NADH + H(+)</text>
        <dbReference type="Rhea" id="RHEA:28791"/>
        <dbReference type="ChEBI" id="CHEBI:15378"/>
        <dbReference type="ChEBI" id="CHEBI:17821"/>
        <dbReference type="ChEBI" id="CHEBI:27468"/>
        <dbReference type="ChEBI" id="CHEBI:57540"/>
        <dbReference type="ChEBI" id="CHEBI:57945"/>
        <dbReference type="EC" id="1.3.1.1"/>
    </reaction>
</comment>
<dbReference type="GO" id="GO:0005737">
    <property type="term" value="C:cytoplasm"/>
    <property type="evidence" value="ECO:0007669"/>
    <property type="project" value="InterPro"/>
</dbReference>
<comment type="caution">
    <text evidence="14">The sequence shown here is derived from an EMBL/GenBank/DDBJ whole genome shotgun (WGS) entry which is preliminary data.</text>
</comment>
<dbReference type="CDD" id="cd02940">
    <property type="entry name" value="DHPD_FMN"/>
    <property type="match status" value="1"/>
</dbReference>
<dbReference type="Pfam" id="PF14697">
    <property type="entry name" value="Fer4_21"/>
    <property type="match status" value="1"/>
</dbReference>
<evidence type="ECO:0000256" key="3">
    <source>
        <dbReference type="ARBA" id="ARBA00023002"/>
    </source>
</evidence>
<reference evidence="14 15" key="1">
    <citation type="submission" date="2018-12" db="EMBL/GenBank/DDBJ databases">
        <authorList>
            <person name="Grouzdev D.S."/>
            <person name="Krutkina M.S."/>
        </authorList>
    </citation>
    <scope>NUCLEOTIDE SEQUENCE [LARGE SCALE GENOMIC DNA]</scope>
    <source>
        <strain evidence="14 15">RmlP026</strain>
    </source>
</reference>
<accession>A0A4Q2U5W9</accession>
<evidence type="ECO:0000313" key="15">
    <source>
        <dbReference type="Proteomes" id="UP000290759"/>
    </source>
</evidence>
<dbReference type="PANTHER" id="PTHR43073">
    <property type="entry name" value="DIHYDROPYRIMIDINE DEHYDROGENASE [NADP(+)]"/>
    <property type="match status" value="1"/>
</dbReference>
<dbReference type="EMBL" id="QYBB01000011">
    <property type="protein sequence ID" value="RYC31822.1"/>
    <property type="molecule type" value="Genomic_DNA"/>
</dbReference>
<dbReference type="SUPFAM" id="SSF54862">
    <property type="entry name" value="4Fe-4S ferredoxins"/>
    <property type="match status" value="1"/>
</dbReference>
<evidence type="ECO:0000256" key="6">
    <source>
        <dbReference type="ARBA" id="ARBA00030119"/>
    </source>
</evidence>
<dbReference type="RefSeq" id="WP_129226755.1">
    <property type="nucleotide sequence ID" value="NZ_QYBB01000011.1"/>
</dbReference>
<keyword evidence="2" id="KW-0479">Metal-binding</keyword>
<evidence type="ECO:0000259" key="13">
    <source>
        <dbReference type="PROSITE" id="PS51379"/>
    </source>
</evidence>
<dbReference type="PROSITE" id="PS00198">
    <property type="entry name" value="4FE4S_FER_1"/>
    <property type="match status" value="1"/>
</dbReference>
<dbReference type="FunFam" id="3.20.20.70:FF:000027">
    <property type="entry name" value="Dihydropyrimidine dehydrogenase [NADP(+)]"/>
    <property type="match status" value="1"/>
</dbReference>
<dbReference type="InterPro" id="IPR005720">
    <property type="entry name" value="Dihydroorotate_DH_cat"/>
</dbReference>
<sequence length="437" mass="47552">MADLRSDFLGIRSPNPFWLASAPPTDRKTNVLRAFRAGWGGVVWKTLGEEGPPVVNVSGPRYGAIHGPDRRLMGFNNIELITDRPLEVNLREMAEVKKLHPDRALVASVMVPCDEDSWRRILPRVEATGCDGVELNFGCPHGMSERGMGSAVGQVPEYIEMVARWCKAFTRMPVIVKLTPNITDIRQPARAAKRGGADAVSLINTINSIVAVDLDRMAPSPHVGGKGTHGGYCGPAVKPIALSMTSEIARDPATRGMPISAIGGITTWRDAAEFIALGAGTVQVCTAAMTYGFKVVEEMVSGLSTWMDAKGYRGIEDFRGMAVPNVTDWQFLDLNYVAKARIDQDLCISCGRCHIACEDTSHQAITATVDGRRRFVVKDEDCVGCNLCVEICPVENCITLEHRTAGADPRTGMDYDRPYANWTTHPNNPAAVRNAAE</sequence>
<evidence type="ECO:0000256" key="12">
    <source>
        <dbReference type="ARBA" id="ARBA00049728"/>
    </source>
</evidence>
<dbReference type="Gene3D" id="3.20.20.70">
    <property type="entry name" value="Aldolase class I"/>
    <property type="match status" value="1"/>
</dbReference>
<dbReference type="GO" id="GO:0046872">
    <property type="term" value="F:metal ion binding"/>
    <property type="evidence" value="ECO:0007669"/>
    <property type="project" value="UniProtKB-KW"/>
</dbReference>
<keyword evidence="15" id="KW-1185">Reference proteome</keyword>
<dbReference type="AlphaFoldDB" id="A0A4Q2U5W9"/>
<comment type="similarity">
    <text evidence="1">Belongs to the dihydropyrimidine dehydrogenase family.</text>
</comment>
<dbReference type="Proteomes" id="UP000290759">
    <property type="component" value="Unassembled WGS sequence"/>
</dbReference>
<evidence type="ECO:0000256" key="7">
    <source>
        <dbReference type="ARBA" id="ARBA00032722"/>
    </source>
</evidence>
<comment type="subunit">
    <text evidence="11">Heterotetramer of 2 PreA and 2 PreT subunits.</text>
</comment>
<dbReference type="OrthoDB" id="9794954at2"/>
<evidence type="ECO:0000256" key="2">
    <source>
        <dbReference type="ARBA" id="ARBA00022723"/>
    </source>
</evidence>
<feature type="domain" description="4Fe-4S ferredoxin-type" evidence="13">
    <location>
        <begin position="373"/>
        <end position="403"/>
    </location>
</feature>
<dbReference type="GO" id="GO:0004159">
    <property type="term" value="F:dihydropyrimidine dehydrogenase (NAD+) activity"/>
    <property type="evidence" value="ECO:0007669"/>
    <property type="project" value="UniProtKB-EC"/>
</dbReference>
<evidence type="ECO:0000256" key="10">
    <source>
        <dbReference type="ARBA" id="ARBA00049578"/>
    </source>
</evidence>
<proteinExistence type="inferred from homology"/>
<dbReference type="InterPro" id="IPR017896">
    <property type="entry name" value="4Fe4S_Fe-S-bd"/>
</dbReference>
<feature type="domain" description="4Fe-4S ferredoxin-type" evidence="13">
    <location>
        <begin position="338"/>
        <end position="367"/>
    </location>
</feature>
<evidence type="ECO:0000313" key="14">
    <source>
        <dbReference type="EMBL" id="RYC31822.1"/>
    </source>
</evidence>
<evidence type="ECO:0000256" key="1">
    <source>
        <dbReference type="ARBA" id="ARBA00010804"/>
    </source>
</evidence>
<reference evidence="14 15" key="2">
    <citation type="submission" date="2019-02" db="EMBL/GenBank/DDBJ databases">
        <title>'Lichenibacterium ramalinii' gen. nov. sp. nov., 'Lichenibacterium minor' gen. nov. sp. nov.</title>
        <authorList>
            <person name="Pankratov T."/>
        </authorList>
    </citation>
    <scope>NUCLEOTIDE SEQUENCE [LARGE SCALE GENOMIC DNA]</scope>
    <source>
        <strain evidence="14 15">RmlP026</strain>
    </source>
</reference>
<keyword evidence="4" id="KW-0408">Iron</keyword>